<evidence type="ECO:0000256" key="1">
    <source>
        <dbReference type="ARBA" id="ARBA00004571"/>
    </source>
</evidence>
<dbReference type="SUPFAM" id="SSF49464">
    <property type="entry name" value="Carboxypeptidase regulatory domain-like"/>
    <property type="match status" value="1"/>
</dbReference>
<dbReference type="Pfam" id="PF00593">
    <property type="entry name" value="TonB_dep_Rec_b-barrel"/>
    <property type="match status" value="1"/>
</dbReference>
<keyword evidence="6 8" id="KW-0472">Membrane</keyword>
<keyword evidence="7 8" id="KW-0998">Cell outer membrane</keyword>
<evidence type="ECO:0000313" key="13">
    <source>
        <dbReference type="EMBL" id="MBA6154309.1"/>
    </source>
</evidence>
<dbReference type="InterPro" id="IPR037066">
    <property type="entry name" value="Plug_dom_sf"/>
</dbReference>
<evidence type="ECO:0000256" key="5">
    <source>
        <dbReference type="ARBA" id="ARBA00023077"/>
    </source>
</evidence>
<dbReference type="InterPro" id="IPR012910">
    <property type="entry name" value="Plug_dom"/>
</dbReference>
<dbReference type="Gene3D" id="2.170.130.10">
    <property type="entry name" value="TonB-dependent receptor, plug domain"/>
    <property type="match status" value="1"/>
</dbReference>
<comment type="similarity">
    <text evidence="8 9">Belongs to the TonB-dependent receptor family.</text>
</comment>
<dbReference type="GO" id="GO:0009279">
    <property type="term" value="C:cell outer membrane"/>
    <property type="evidence" value="ECO:0007669"/>
    <property type="project" value="UniProtKB-SubCell"/>
</dbReference>
<dbReference type="PROSITE" id="PS52016">
    <property type="entry name" value="TONB_DEPENDENT_REC_3"/>
    <property type="match status" value="1"/>
</dbReference>
<evidence type="ECO:0000256" key="8">
    <source>
        <dbReference type="PROSITE-ProRule" id="PRU01360"/>
    </source>
</evidence>
<gene>
    <name evidence="13" type="ORF">H3Z82_16400</name>
</gene>
<keyword evidence="14" id="KW-1185">Reference proteome</keyword>
<evidence type="ECO:0000313" key="14">
    <source>
        <dbReference type="Proteomes" id="UP000541857"/>
    </source>
</evidence>
<dbReference type="PANTHER" id="PTHR30442">
    <property type="entry name" value="IRON III DICITRATE TRANSPORT PROTEIN FECA"/>
    <property type="match status" value="1"/>
</dbReference>
<proteinExistence type="inferred from homology"/>
<keyword evidence="5 9" id="KW-0798">TonB box</keyword>
<evidence type="ECO:0000256" key="10">
    <source>
        <dbReference type="SAM" id="SignalP"/>
    </source>
</evidence>
<protein>
    <submittedName>
        <fullName evidence="13">TonB-dependent receptor</fullName>
    </submittedName>
</protein>
<dbReference type="SUPFAM" id="SSF56935">
    <property type="entry name" value="Porins"/>
    <property type="match status" value="1"/>
</dbReference>
<dbReference type="GO" id="GO:0033214">
    <property type="term" value="P:siderophore-iron import into cell"/>
    <property type="evidence" value="ECO:0007669"/>
    <property type="project" value="TreeGrafter"/>
</dbReference>
<feature type="chain" id="PRO_5030690401" evidence="10">
    <location>
        <begin position="21"/>
        <end position="807"/>
    </location>
</feature>
<keyword evidence="4 8" id="KW-0812">Transmembrane</keyword>
<evidence type="ECO:0000256" key="6">
    <source>
        <dbReference type="ARBA" id="ARBA00023136"/>
    </source>
</evidence>
<reference evidence="13 14" key="1">
    <citation type="submission" date="2020-07" db="EMBL/GenBank/DDBJ databases">
        <title>Bacterium isolated from marine sediment.</title>
        <authorList>
            <person name="Shang D."/>
        </authorList>
    </citation>
    <scope>NUCLEOTIDE SEQUENCE [LARGE SCALE GENOMIC DNA]</scope>
    <source>
        <strain evidence="13 14">F6074</strain>
    </source>
</reference>
<dbReference type="RefSeq" id="WP_182206630.1">
    <property type="nucleotide sequence ID" value="NZ_JACGLT010000017.1"/>
</dbReference>
<organism evidence="13 14">
    <name type="scientific">Gelidibacter maritimus</name>
    <dbReference type="NCBI Taxonomy" id="2761487"/>
    <lineage>
        <taxon>Bacteria</taxon>
        <taxon>Pseudomonadati</taxon>
        <taxon>Bacteroidota</taxon>
        <taxon>Flavobacteriia</taxon>
        <taxon>Flavobacteriales</taxon>
        <taxon>Flavobacteriaceae</taxon>
        <taxon>Gelidibacter</taxon>
    </lineage>
</organism>
<evidence type="ECO:0000259" key="11">
    <source>
        <dbReference type="Pfam" id="PF00593"/>
    </source>
</evidence>
<dbReference type="Pfam" id="PF07715">
    <property type="entry name" value="Plug"/>
    <property type="match status" value="1"/>
</dbReference>
<evidence type="ECO:0000256" key="7">
    <source>
        <dbReference type="ARBA" id="ARBA00023237"/>
    </source>
</evidence>
<keyword evidence="2 8" id="KW-0813">Transport</keyword>
<dbReference type="AlphaFoldDB" id="A0A7W2M7X2"/>
<evidence type="ECO:0000256" key="3">
    <source>
        <dbReference type="ARBA" id="ARBA00022452"/>
    </source>
</evidence>
<sequence length="807" mass="91249">MKLKDFSVIIMCLIGFSALSQITVSGVVSNARTQLPVADVDVYDKASGLLTKTDGSGYYEFSTTKSDLILVFFSYEFEAKELPLNLTENTRLDVSINELGIALSEVEITARKAKLFELSRLKDVEGTSIFAGKKTEVVLVEQSMANLASNNARQIYSQVAGLNIYQNDDAGLQLHVGGRGLDPNRTANFNTRQNGYDISADVLGYPESYYTPAAEGLSEIQIVRGAASLQYGTQFGGLINFKMKSPNPNKPFELITRNTLGSYGLYTNFTSISGTKNKWSYYTFFNYKKGNGFRENSEFESKNAYAHIGYQFNKNTSLTGELSYMRYLAQQGGGLTDYMFDNDPYQSNRSRNWFQVDWLLYNLKFDHKFSENTNFSFNAFGLNASRYALGFRTNRVDQIDPMEERDLIKGDFKNYGFETRILSKYEIFNKASTFLLGTKFYRANNAEVQGPGSDGIGPNFDIQSERFPNYPNQSNFDFPNLNMAVFGENILYATDQFSITPGFRFEYIKTQSEGFYKRINTDAAGNVIFEELVEDNRDFERSFVLLGLGLSYKPHTAFEIYGNLSQNYRSVTYSDININNPAFAINPNITDEKGFTTDLGIRGNLKNIVSYDLGVFGLFYNGRIGFIQKEFPDGRVISERGNVGDAVLYGVENLFDFNLKKLFKLNNEFSLNYFINSSFIKSEYTASKQSNVKGNQVEFVPDVNIKTGLKFGYRNFMANVQYTYLSQQFTDATNSQSANISGVIGEIPSYDIMDVSLSYTYKRFKLETGINNMLDKAYFTRRATGYPGPGIIPSAPRNWYMTLQIKL</sequence>
<name>A0A7W2M7X2_9FLAO</name>
<dbReference type="InterPro" id="IPR000531">
    <property type="entry name" value="Beta-barrel_TonB"/>
</dbReference>
<feature type="domain" description="TonB-dependent receptor plug" evidence="12">
    <location>
        <begin position="138"/>
        <end position="234"/>
    </location>
</feature>
<dbReference type="PANTHER" id="PTHR30442:SF0">
    <property type="entry name" value="FE(3+) DICITRATE TRANSPORT PROTEIN FECA"/>
    <property type="match status" value="1"/>
</dbReference>
<comment type="caution">
    <text evidence="13">The sequence shown here is derived from an EMBL/GenBank/DDBJ whole genome shotgun (WGS) entry which is preliminary data.</text>
</comment>
<dbReference type="EMBL" id="JACGLT010000017">
    <property type="protein sequence ID" value="MBA6154309.1"/>
    <property type="molecule type" value="Genomic_DNA"/>
</dbReference>
<dbReference type="InterPro" id="IPR039426">
    <property type="entry name" value="TonB-dep_rcpt-like"/>
</dbReference>
<evidence type="ECO:0000256" key="2">
    <source>
        <dbReference type="ARBA" id="ARBA00022448"/>
    </source>
</evidence>
<dbReference type="InterPro" id="IPR008969">
    <property type="entry name" value="CarboxyPept-like_regulatory"/>
</dbReference>
<dbReference type="Proteomes" id="UP000541857">
    <property type="component" value="Unassembled WGS sequence"/>
</dbReference>
<keyword evidence="10" id="KW-0732">Signal</keyword>
<evidence type="ECO:0000256" key="9">
    <source>
        <dbReference type="RuleBase" id="RU003357"/>
    </source>
</evidence>
<keyword evidence="13" id="KW-0675">Receptor</keyword>
<feature type="signal peptide" evidence="10">
    <location>
        <begin position="1"/>
        <end position="20"/>
    </location>
</feature>
<evidence type="ECO:0000259" key="12">
    <source>
        <dbReference type="Pfam" id="PF07715"/>
    </source>
</evidence>
<dbReference type="Gene3D" id="2.40.170.20">
    <property type="entry name" value="TonB-dependent receptor, beta-barrel domain"/>
    <property type="match status" value="1"/>
</dbReference>
<evidence type="ECO:0000256" key="4">
    <source>
        <dbReference type="ARBA" id="ARBA00022692"/>
    </source>
</evidence>
<feature type="domain" description="TonB-dependent receptor-like beta-barrel" evidence="11">
    <location>
        <begin position="310"/>
        <end position="772"/>
    </location>
</feature>
<keyword evidence="3 8" id="KW-1134">Transmembrane beta strand</keyword>
<accession>A0A7W2M7X2</accession>
<comment type="subcellular location">
    <subcellularLocation>
        <location evidence="1 8">Cell outer membrane</location>
        <topology evidence="1 8">Multi-pass membrane protein</topology>
    </subcellularLocation>
</comment>
<dbReference type="InterPro" id="IPR036942">
    <property type="entry name" value="Beta-barrel_TonB_sf"/>
</dbReference>